<name>A0ABV9JFM1_9LACT</name>
<feature type="transmembrane region" description="Helical" evidence="1">
    <location>
        <begin position="207"/>
        <end position="223"/>
    </location>
</feature>
<feature type="transmembrane region" description="Helical" evidence="1">
    <location>
        <begin position="561"/>
        <end position="582"/>
    </location>
</feature>
<accession>A0ABV9JFM1</accession>
<feature type="transmembrane region" description="Helical" evidence="1">
    <location>
        <begin position="134"/>
        <end position="151"/>
    </location>
</feature>
<feature type="transmembrane region" description="Helical" evidence="1">
    <location>
        <begin position="374"/>
        <end position="393"/>
    </location>
</feature>
<dbReference type="EMBL" id="JBHSGD010000004">
    <property type="protein sequence ID" value="MFC4652114.1"/>
    <property type="molecule type" value="Genomic_DNA"/>
</dbReference>
<dbReference type="RefSeq" id="WP_213533365.1">
    <property type="nucleotide sequence ID" value="NZ_BOVQ01000002.1"/>
</dbReference>
<feature type="transmembrane region" description="Helical" evidence="1">
    <location>
        <begin position="230"/>
        <end position="253"/>
    </location>
</feature>
<dbReference type="Proteomes" id="UP001595987">
    <property type="component" value="Unassembled WGS sequence"/>
</dbReference>
<keyword evidence="1" id="KW-0472">Membrane</keyword>
<feature type="transmembrane region" description="Helical" evidence="1">
    <location>
        <begin position="342"/>
        <end position="365"/>
    </location>
</feature>
<protein>
    <recommendedName>
        <fullName evidence="4">YfhO family protein</fullName>
    </recommendedName>
</protein>
<organism evidence="2 3">
    <name type="scientific">Lactococcus nasutitermitis</name>
    <dbReference type="NCBI Taxonomy" id="1652957"/>
    <lineage>
        <taxon>Bacteria</taxon>
        <taxon>Bacillati</taxon>
        <taxon>Bacillota</taxon>
        <taxon>Bacilli</taxon>
        <taxon>Lactobacillales</taxon>
        <taxon>Streptococcaceae</taxon>
        <taxon>Lactococcus</taxon>
    </lineage>
</organism>
<keyword evidence="1" id="KW-1133">Transmembrane helix</keyword>
<evidence type="ECO:0000313" key="3">
    <source>
        <dbReference type="Proteomes" id="UP001595987"/>
    </source>
</evidence>
<feature type="transmembrane region" description="Helical" evidence="1">
    <location>
        <begin position="312"/>
        <end position="336"/>
    </location>
</feature>
<gene>
    <name evidence="2" type="ORF">ACFO26_04260</name>
</gene>
<evidence type="ECO:0000313" key="2">
    <source>
        <dbReference type="EMBL" id="MFC4652114.1"/>
    </source>
</evidence>
<proteinExistence type="predicted"/>
<comment type="caution">
    <text evidence="2">The sequence shown here is derived from an EMBL/GenBank/DDBJ whole genome shotgun (WGS) entry which is preliminary data.</text>
</comment>
<keyword evidence="3" id="KW-1185">Reference proteome</keyword>
<feature type="transmembrane region" description="Helical" evidence="1">
    <location>
        <begin position="285"/>
        <end position="305"/>
    </location>
</feature>
<sequence length="590" mass="66180">MKRRSREKKELSFWLVIVSIFLLSFFVLVPEIVMGGGTGILGNDGFFHLNRFTEAAMQIKTGHFSYFQQFYTFNYSGKIVNSFYGPLNAYLQGAILLMVHFKTLVWWSISLWLTNVFGLSSMYYLQRTLKVKQVYALVLGLVFITTGAMVAPVVAGMYAVGYAFIPLIVAASLRLVRDNQRPIVFWELTVALTLLAQTHMLSLVLGLIAYALSFIIFLVRSIWQKINWKIWLFPLVKAVGLVLLLNFNIYGGYFEVKHSNPQMVMPFQSDILYWPSKVSLLGLNFANISVFIALVIALSVLIILWRAKKVPAWVWLALGMTALFSAIATGILNIAVLPEATIFQFFGRFMALAFPFALVLVGYALSCQTTKRKWFTVVTILCTLLSVVMYMGVTANKSLNVQRNLQNPADKGIFTSIEARAKVYQDASLLTGNQLSSVITAPISETIDYLPNHTTITNPVKMFKNESIFYNTFYADIIKMQNFTGSKLQRKVTNDGLMMTWQSANAQKTGLPVIKYGHTVLKLNGKKLTNKDIQLSVIGGVSVKAKEGGNVLTVRYQPSSWFIVGSLLQVIGSLLVLIIIIVKKRKKKAE</sequence>
<reference evidence="3" key="1">
    <citation type="journal article" date="2019" name="Int. J. Syst. Evol. Microbiol.">
        <title>The Global Catalogue of Microorganisms (GCM) 10K type strain sequencing project: providing services to taxonomists for standard genome sequencing and annotation.</title>
        <authorList>
            <consortium name="The Broad Institute Genomics Platform"/>
            <consortium name="The Broad Institute Genome Sequencing Center for Infectious Disease"/>
            <person name="Wu L."/>
            <person name="Ma J."/>
        </authorList>
    </citation>
    <scope>NUCLEOTIDE SEQUENCE [LARGE SCALE GENOMIC DNA]</scope>
    <source>
        <strain evidence="3">CCUG 63287</strain>
    </source>
</reference>
<feature type="transmembrane region" description="Helical" evidence="1">
    <location>
        <begin position="12"/>
        <end position="33"/>
    </location>
</feature>
<feature type="transmembrane region" description="Helical" evidence="1">
    <location>
        <begin position="104"/>
        <end position="125"/>
    </location>
</feature>
<keyword evidence="1" id="KW-0812">Transmembrane</keyword>
<evidence type="ECO:0008006" key="4">
    <source>
        <dbReference type="Google" id="ProtNLM"/>
    </source>
</evidence>
<evidence type="ECO:0000256" key="1">
    <source>
        <dbReference type="SAM" id="Phobius"/>
    </source>
</evidence>